<feature type="region of interest" description="Disordered" evidence="2">
    <location>
        <begin position="301"/>
        <end position="332"/>
    </location>
</feature>
<feature type="compositionally biased region" description="Polar residues" evidence="2">
    <location>
        <begin position="19"/>
        <end position="28"/>
    </location>
</feature>
<comment type="caution">
    <text evidence="3">The sequence shown here is derived from an EMBL/GenBank/DDBJ whole genome shotgun (WGS) entry which is preliminary data.</text>
</comment>
<evidence type="ECO:0000313" key="4">
    <source>
        <dbReference type="Proteomes" id="UP001151760"/>
    </source>
</evidence>
<name>A0ABQ5G3Q2_9ASTR</name>
<evidence type="ECO:0000256" key="1">
    <source>
        <dbReference type="SAM" id="Coils"/>
    </source>
</evidence>
<protein>
    <submittedName>
        <fullName evidence="3">Uncharacterized protein</fullName>
    </submittedName>
</protein>
<reference evidence="3" key="1">
    <citation type="journal article" date="2022" name="Int. J. Mol. Sci.">
        <title>Draft Genome of Tanacetum Coccineum: Genomic Comparison of Closely Related Tanacetum-Family Plants.</title>
        <authorList>
            <person name="Yamashiro T."/>
            <person name="Shiraishi A."/>
            <person name="Nakayama K."/>
            <person name="Satake H."/>
        </authorList>
    </citation>
    <scope>NUCLEOTIDE SEQUENCE</scope>
</reference>
<proteinExistence type="predicted"/>
<feature type="compositionally biased region" description="Basic and acidic residues" evidence="2">
    <location>
        <begin position="301"/>
        <end position="312"/>
    </location>
</feature>
<keyword evidence="4" id="KW-1185">Reference proteome</keyword>
<reference evidence="3" key="2">
    <citation type="submission" date="2022-01" db="EMBL/GenBank/DDBJ databases">
        <authorList>
            <person name="Yamashiro T."/>
            <person name="Shiraishi A."/>
            <person name="Satake H."/>
            <person name="Nakayama K."/>
        </authorList>
    </citation>
    <scope>NUCLEOTIDE SEQUENCE</scope>
</reference>
<evidence type="ECO:0000313" key="3">
    <source>
        <dbReference type="EMBL" id="GJT69694.1"/>
    </source>
</evidence>
<feature type="region of interest" description="Disordered" evidence="2">
    <location>
        <begin position="1"/>
        <end position="29"/>
    </location>
</feature>
<keyword evidence="1" id="KW-0175">Coiled coil</keyword>
<gene>
    <name evidence="3" type="ORF">Tco_1028980</name>
</gene>
<dbReference type="Proteomes" id="UP001151760">
    <property type="component" value="Unassembled WGS sequence"/>
</dbReference>
<dbReference type="EMBL" id="BQNB010018011">
    <property type="protein sequence ID" value="GJT69694.1"/>
    <property type="molecule type" value="Genomic_DNA"/>
</dbReference>
<organism evidence="3 4">
    <name type="scientific">Tanacetum coccineum</name>
    <dbReference type="NCBI Taxonomy" id="301880"/>
    <lineage>
        <taxon>Eukaryota</taxon>
        <taxon>Viridiplantae</taxon>
        <taxon>Streptophyta</taxon>
        <taxon>Embryophyta</taxon>
        <taxon>Tracheophyta</taxon>
        <taxon>Spermatophyta</taxon>
        <taxon>Magnoliopsida</taxon>
        <taxon>eudicotyledons</taxon>
        <taxon>Gunneridae</taxon>
        <taxon>Pentapetalae</taxon>
        <taxon>asterids</taxon>
        <taxon>campanulids</taxon>
        <taxon>Asterales</taxon>
        <taxon>Asteraceae</taxon>
        <taxon>Asteroideae</taxon>
        <taxon>Anthemideae</taxon>
        <taxon>Anthemidinae</taxon>
        <taxon>Tanacetum</taxon>
    </lineage>
</organism>
<accession>A0ABQ5G3Q2</accession>
<sequence>MVVQNQLQLGEGSLKKDTQVPQSSNPIENVTDDAIHKELGHSLVRAATNASSLEAEQYSGGGPRCQETMGDTIAQTRFESVSKLSNDSLLAKDNTLRSDEDRLKLDELVALCTTLQNRVLDLEKTKNTQHNEIASLKRRVKKLEKKDRSRTHRLKRLYKVSLTARVESSDNEESLGEDASKQERIDAIDADEEITLVSVHDVNVFAGEEVFATTIKDITLAQVLEEMKRTKPKKKGIVIQDLGESTTTISSQKLQGKSQSQDKGKGILVEEPVKSMKKKDQINLDEETALNLQAEFDEEERLTREKAQKEEEANNALIETWDDTQAKIDADH</sequence>
<feature type="coiled-coil region" evidence="1">
    <location>
        <begin position="105"/>
        <end position="146"/>
    </location>
</feature>
<evidence type="ECO:0000256" key="2">
    <source>
        <dbReference type="SAM" id="MobiDB-lite"/>
    </source>
</evidence>